<evidence type="ECO:0000256" key="4">
    <source>
        <dbReference type="ARBA" id="ARBA00022679"/>
    </source>
</evidence>
<dbReference type="InterPro" id="IPR003501">
    <property type="entry name" value="PTS_EIIB_2/3"/>
</dbReference>
<evidence type="ECO:0000313" key="9">
    <source>
        <dbReference type="EMBL" id="MFL0166644.1"/>
    </source>
</evidence>
<evidence type="ECO:0000256" key="7">
    <source>
        <dbReference type="PROSITE-ProRule" id="PRU00423"/>
    </source>
</evidence>
<organism evidence="9 10">
    <name type="scientific">Candidatus Clostridium helianthi</name>
    <dbReference type="NCBI Taxonomy" id="3381660"/>
    <lineage>
        <taxon>Bacteria</taxon>
        <taxon>Bacillati</taxon>
        <taxon>Bacillota</taxon>
        <taxon>Clostridia</taxon>
        <taxon>Eubacteriales</taxon>
        <taxon>Clostridiaceae</taxon>
        <taxon>Clostridium</taxon>
    </lineage>
</organism>
<dbReference type="EC" id="2.7.1.-" evidence="9"/>
<dbReference type="CDD" id="cd05564">
    <property type="entry name" value="PTS_IIB_chitobiose_lichenan"/>
    <property type="match status" value="1"/>
</dbReference>
<dbReference type="Proteomes" id="UP001623600">
    <property type="component" value="Unassembled WGS sequence"/>
</dbReference>
<keyword evidence="4 9" id="KW-0808">Transferase</keyword>
<protein>
    <submittedName>
        <fullName evidence="9">PTS sugar transporter subunit IIB</fullName>
        <ecNumber evidence="9">2.7.1.-</ecNumber>
    </submittedName>
</protein>
<comment type="caution">
    <text evidence="9">The sequence shown here is derived from an EMBL/GenBank/DDBJ whole genome shotgun (WGS) entry which is preliminary data.</text>
</comment>
<accession>A0ABW8S9X0</accession>
<reference evidence="9 10" key="1">
    <citation type="submission" date="2024-11" db="EMBL/GenBank/DDBJ databases">
        <authorList>
            <person name="Heng Y.C."/>
            <person name="Lim A.C.H."/>
            <person name="Lee J.K.Y."/>
            <person name="Kittelmann S."/>
        </authorList>
    </citation>
    <scope>NUCLEOTIDE SEQUENCE [LARGE SCALE GENOMIC DNA]</scope>
    <source>
        <strain evidence="9 10">WILCCON 0112</strain>
    </source>
</reference>
<dbReference type="PANTHER" id="PTHR34581">
    <property type="entry name" value="PTS SYSTEM N,N'-DIACETYLCHITOBIOSE-SPECIFIC EIIB COMPONENT"/>
    <property type="match status" value="1"/>
</dbReference>
<keyword evidence="6" id="KW-0418">Kinase</keyword>
<dbReference type="InterPro" id="IPR013012">
    <property type="entry name" value="PTS_EIIB_3"/>
</dbReference>
<dbReference type="InterPro" id="IPR051819">
    <property type="entry name" value="PTS_sugar-specific_EIIB"/>
</dbReference>
<dbReference type="Gene3D" id="3.40.50.2300">
    <property type="match status" value="1"/>
</dbReference>
<sequence length="112" mass="12296">MIKIRLFCAAGMSTSLLVNKMNDAAKTKGIEVDIEAFPESQMDKNLDGVNVALLGPQVGYTLGKAKKICEPLGIPVDVIPMVDYGMMNGQKVLDFALKLIEKKQMKNRPKNL</sequence>
<keyword evidence="2" id="KW-0597">Phosphoprotein</keyword>
<feature type="modified residue" description="Phosphocysteine; by EIIA" evidence="7">
    <location>
        <position position="8"/>
    </location>
</feature>
<evidence type="ECO:0000256" key="6">
    <source>
        <dbReference type="ARBA" id="ARBA00022777"/>
    </source>
</evidence>
<gene>
    <name evidence="9" type="ORF">ACJDTP_16355</name>
</gene>
<proteinExistence type="predicted"/>
<dbReference type="RefSeq" id="WP_406761830.1">
    <property type="nucleotide sequence ID" value="NZ_JBJIAB010000021.1"/>
</dbReference>
<dbReference type="EMBL" id="JBJIAB010000021">
    <property type="protein sequence ID" value="MFL0166644.1"/>
    <property type="molecule type" value="Genomic_DNA"/>
</dbReference>
<evidence type="ECO:0000259" key="8">
    <source>
        <dbReference type="PROSITE" id="PS51100"/>
    </source>
</evidence>
<evidence type="ECO:0000313" key="10">
    <source>
        <dbReference type="Proteomes" id="UP001623600"/>
    </source>
</evidence>
<evidence type="ECO:0000256" key="2">
    <source>
        <dbReference type="ARBA" id="ARBA00022553"/>
    </source>
</evidence>
<dbReference type="Pfam" id="PF02302">
    <property type="entry name" value="PTS_IIB"/>
    <property type="match status" value="1"/>
</dbReference>
<evidence type="ECO:0000256" key="3">
    <source>
        <dbReference type="ARBA" id="ARBA00022597"/>
    </source>
</evidence>
<dbReference type="GO" id="GO:0016740">
    <property type="term" value="F:transferase activity"/>
    <property type="evidence" value="ECO:0007669"/>
    <property type="project" value="UniProtKB-KW"/>
</dbReference>
<keyword evidence="1" id="KW-0813">Transport</keyword>
<evidence type="ECO:0000256" key="5">
    <source>
        <dbReference type="ARBA" id="ARBA00022683"/>
    </source>
</evidence>
<feature type="domain" description="PTS EIIB type-3" evidence="8">
    <location>
        <begin position="1"/>
        <end position="106"/>
    </location>
</feature>
<keyword evidence="10" id="KW-1185">Reference proteome</keyword>
<keyword evidence="3 9" id="KW-0762">Sugar transport</keyword>
<evidence type="ECO:0000256" key="1">
    <source>
        <dbReference type="ARBA" id="ARBA00022448"/>
    </source>
</evidence>
<dbReference type="PANTHER" id="PTHR34581:SF2">
    <property type="entry name" value="PTS SYSTEM N,N'-DIACETYLCHITOBIOSE-SPECIFIC EIIB COMPONENT"/>
    <property type="match status" value="1"/>
</dbReference>
<name>A0ABW8S9X0_9CLOT</name>
<dbReference type="InterPro" id="IPR036095">
    <property type="entry name" value="PTS_EIIB-like_sf"/>
</dbReference>
<dbReference type="PROSITE" id="PS51100">
    <property type="entry name" value="PTS_EIIB_TYPE_3"/>
    <property type="match status" value="1"/>
</dbReference>
<keyword evidence="5" id="KW-0598">Phosphotransferase system</keyword>
<dbReference type="SUPFAM" id="SSF52794">
    <property type="entry name" value="PTS system IIB component-like"/>
    <property type="match status" value="1"/>
</dbReference>